<sequence>MGRLDRAKVSAHKDHVSPSGARPWKGRPCHALYARAIRVQTDVRIGFATLAPERTRTGLHRERRRICRTERHAKGWIDRGRDTPMVATPGATAAATTQVLNDDVLTEILLRLPPGAVRRFRAVCKAWHRTTTGPAFLSAYARRCPLDLVVVQRHGVSSTLLDTIPLLALDETRRRCLDISYPEYTGPPEHCWRGYSLIGSCDRLLLFERGFGIDYFIYSPLPRPPGTAILLCGFYLHGPSGEHRILYFTNDQQGSHYVSSLQVAGGGEARRLGPALAYTPHPFRNLNCRRKLHWLQHPWVLFPDYVPGEVVHADRILTFDTVSETFRRIPCPPRRRADRPDEEFSLLEMDGKLAAAAFLDGSMDLWVLEDYDNDESWARRLRVRVRLPPALRQATLAMKPGAEGQDVILLGDCWDYTVGLYHLTKKRRLKQIQLFTTDDQPGDFVPDTPLRILVFRDNLKRHTFLDSLGS</sequence>
<evidence type="ECO:0000259" key="2">
    <source>
        <dbReference type="Pfam" id="PF00646"/>
    </source>
</evidence>
<gene>
    <name evidence="4" type="ORF">PAHAL_3G175000</name>
</gene>
<dbReference type="PANTHER" id="PTHR31672:SF2">
    <property type="entry name" value="F-BOX DOMAIN-CONTAINING PROTEIN"/>
    <property type="match status" value="1"/>
</dbReference>
<dbReference type="Pfam" id="PF00646">
    <property type="entry name" value="F-box"/>
    <property type="match status" value="1"/>
</dbReference>
<feature type="domain" description="F-box" evidence="2">
    <location>
        <begin position="100"/>
        <end position="134"/>
    </location>
</feature>
<dbReference type="AlphaFoldDB" id="A0A2T8KIJ5"/>
<dbReference type="SUPFAM" id="SSF81383">
    <property type="entry name" value="F-box domain"/>
    <property type="match status" value="1"/>
</dbReference>
<evidence type="ECO:0008006" key="5">
    <source>
        <dbReference type="Google" id="ProtNLM"/>
    </source>
</evidence>
<evidence type="ECO:0000256" key="1">
    <source>
        <dbReference type="SAM" id="MobiDB-lite"/>
    </source>
</evidence>
<dbReference type="CDD" id="cd22157">
    <property type="entry name" value="F-box_AtFBW1-like"/>
    <property type="match status" value="1"/>
</dbReference>
<evidence type="ECO:0000313" key="4">
    <source>
        <dbReference type="EMBL" id="PVH62000.1"/>
    </source>
</evidence>
<dbReference type="InterPro" id="IPR013187">
    <property type="entry name" value="F-box-assoc_dom_typ3"/>
</dbReference>
<dbReference type="Pfam" id="PF08268">
    <property type="entry name" value="FBA_3"/>
    <property type="match status" value="1"/>
</dbReference>
<accession>A0A2T8KIJ5</accession>
<feature type="domain" description="F-box associated beta-propeller type 3" evidence="3">
    <location>
        <begin position="315"/>
        <end position="417"/>
    </location>
</feature>
<dbReference type="Gramene" id="PVH62000">
    <property type="protein sequence ID" value="PVH62000"/>
    <property type="gene ID" value="PAHAL_3G175000"/>
</dbReference>
<evidence type="ECO:0000259" key="3">
    <source>
        <dbReference type="Pfam" id="PF08268"/>
    </source>
</evidence>
<organism evidence="4">
    <name type="scientific">Panicum hallii</name>
    <dbReference type="NCBI Taxonomy" id="206008"/>
    <lineage>
        <taxon>Eukaryota</taxon>
        <taxon>Viridiplantae</taxon>
        <taxon>Streptophyta</taxon>
        <taxon>Embryophyta</taxon>
        <taxon>Tracheophyta</taxon>
        <taxon>Spermatophyta</taxon>
        <taxon>Magnoliopsida</taxon>
        <taxon>Liliopsida</taxon>
        <taxon>Poales</taxon>
        <taxon>Poaceae</taxon>
        <taxon>PACMAD clade</taxon>
        <taxon>Panicoideae</taxon>
        <taxon>Panicodae</taxon>
        <taxon>Paniceae</taxon>
        <taxon>Panicinae</taxon>
        <taxon>Panicum</taxon>
        <taxon>Panicum sect. Panicum</taxon>
    </lineage>
</organism>
<dbReference type="InterPro" id="IPR050796">
    <property type="entry name" value="SCF_F-box_component"/>
</dbReference>
<dbReference type="Gene3D" id="1.20.1280.50">
    <property type="match status" value="1"/>
</dbReference>
<dbReference type="InterPro" id="IPR001810">
    <property type="entry name" value="F-box_dom"/>
</dbReference>
<reference evidence="4" key="1">
    <citation type="submission" date="2018-04" db="EMBL/GenBank/DDBJ databases">
        <title>WGS assembly of Panicum hallii.</title>
        <authorList>
            <person name="Lovell J."/>
            <person name="Jenkins J."/>
            <person name="Lowry D."/>
            <person name="Mamidi S."/>
            <person name="Sreedasyam A."/>
            <person name="Weng X."/>
            <person name="Barry K."/>
            <person name="Bonette J."/>
            <person name="Campitelli B."/>
            <person name="Daum C."/>
            <person name="Gordon S."/>
            <person name="Gould B."/>
            <person name="Lipzen A."/>
            <person name="Macqueen A."/>
            <person name="Palacio-Mejia J."/>
            <person name="Plott C."/>
            <person name="Shakirov E."/>
            <person name="Shu S."/>
            <person name="Yoshinaga Y."/>
            <person name="Zane M."/>
            <person name="Rokhsar D."/>
            <person name="Grimwood J."/>
            <person name="Schmutz J."/>
            <person name="Juenger T."/>
        </authorList>
    </citation>
    <scope>NUCLEOTIDE SEQUENCE [LARGE SCALE GENOMIC DNA]</scope>
    <source>
        <strain evidence="4">FIL2</strain>
    </source>
</reference>
<feature type="compositionally biased region" description="Basic and acidic residues" evidence="1">
    <location>
        <begin position="1"/>
        <end position="16"/>
    </location>
</feature>
<dbReference type="Proteomes" id="UP000243499">
    <property type="component" value="Chromosome 3"/>
</dbReference>
<proteinExistence type="predicted"/>
<dbReference type="InterPro" id="IPR036047">
    <property type="entry name" value="F-box-like_dom_sf"/>
</dbReference>
<name>A0A2T8KIJ5_9POAL</name>
<feature type="region of interest" description="Disordered" evidence="1">
    <location>
        <begin position="1"/>
        <end position="23"/>
    </location>
</feature>
<dbReference type="PANTHER" id="PTHR31672">
    <property type="entry name" value="BNACNNG10540D PROTEIN"/>
    <property type="match status" value="1"/>
</dbReference>
<dbReference type="EMBL" id="CM008048">
    <property type="protein sequence ID" value="PVH62000.1"/>
    <property type="molecule type" value="Genomic_DNA"/>
</dbReference>
<protein>
    <recommendedName>
        <fullName evidence="5">F-box domain-containing protein</fullName>
    </recommendedName>
</protein>